<keyword evidence="3" id="KW-1185">Reference proteome</keyword>
<evidence type="ECO:0000256" key="1">
    <source>
        <dbReference type="SAM" id="MobiDB-lite"/>
    </source>
</evidence>
<dbReference type="PANTHER" id="PTHR45632">
    <property type="entry name" value="LD33804P"/>
    <property type="match status" value="1"/>
</dbReference>
<feature type="region of interest" description="Disordered" evidence="1">
    <location>
        <begin position="1"/>
        <end position="66"/>
    </location>
</feature>
<proteinExistence type="predicted"/>
<name>A0AAV1I594_9CHLO</name>
<dbReference type="SMART" id="SM00612">
    <property type="entry name" value="Kelch"/>
    <property type="match status" value="2"/>
</dbReference>
<dbReference type="SUPFAM" id="SSF117281">
    <property type="entry name" value="Kelch motif"/>
    <property type="match status" value="1"/>
</dbReference>
<gene>
    <name evidence="2" type="ORF">CVIRNUC_005437</name>
</gene>
<protein>
    <submittedName>
        <fullName evidence="2">Uncharacterized protein</fullName>
    </submittedName>
</protein>
<dbReference type="Proteomes" id="UP001314263">
    <property type="component" value="Unassembled WGS sequence"/>
</dbReference>
<dbReference type="Pfam" id="PF01344">
    <property type="entry name" value="Kelch_1"/>
    <property type="match status" value="1"/>
</dbReference>
<sequence length="230" mass="24888">MHISLIGKSGQKRIPLSQTSLKIPEEAPPGFDTSDAFVSNGLTREGDVGRQPSATASSPQQPASQQALVELQQRCSNLEREVHLIKEQLHLRDARPQPAAGGIAPNGLGMHSEEQTRLWVFGGHDGENWLSDSHIFHVQKQAWRAVCKLDAPLTFSAAASLHSHIYLFGGHRPAGQAGQDMDGFTPTVQRFDVEQGQWHTCCSMSRPRGSLSVSELSGAFFCVGGGTPTL</sequence>
<evidence type="ECO:0000313" key="3">
    <source>
        <dbReference type="Proteomes" id="UP001314263"/>
    </source>
</evidence>
<dbReference type="AlphaFoldDB" id="A0AAV1I594"/>
<dbReference type="InterPro" id="IPR006652">
    <property type="entry name" value="Kelch_1"/>
</dbReference>
<feature type="compositionally biased region" description="Low complexity" evidence="1">
    <location>
        <begin position="51"/>
        <end position="66"/>
    </location>
</feature>
<organism evidence="2 3">
    <name type="scientific">Coccomyxa viridis</name>
    <dbReference type="NCBI Taxonomy" id="1274662"/>
    <lineage>
        <taxon>Eukaryota</taxon>
        <taxon>Viridiplantae</taxon>
        <taxon>Chlorophyta</taxon>
        <taxon>core chlorophytes</taxon>
        <taxon>Trebouxiophyceae</taxon>
        <taxon>Trebouxiophyceae incertae sedis</taxon>
        <taxon>Coccomyxaceae</taxon>
        <taxon>Coccomyxa</taxon>
    </lineage>
</organism>
<evidence type="ECO:0000313" key="2">
    <source>
        <dbReference type="EMBL" id="CAK0781655.1"/>
    </source>
</evidence>
<accession>A0AAV1I594</accession>
<comment type="caution">
    <text evidence="2">The sequence shown here is derived from an EMBL/GenBank/DDBJ whole genome shotgun (WGS) entry which is preliminary data.</text>
</comment>
<dbReference type="EMBL" id="CAUYUE010000006">
    <property type="protein sequence ID" value="CAK0781655.1"/>
    <property type="molecule type" value="Genomic_DNA"/>
</dbReference>
<reference evidence="2 3" key="1">
    <citation type="submission" date="2023-10" db="EMBL/GenBank/DDBJ databases">
        <authorList>
            <person name="Maclean D."/>
            <person name="Macfadyen A."/>
        </authorList>
    </citation>
    <scope>NUCLEOTIDE SEQUENCE [LARGE SCALE GENOMIC DNA]</scope>
</reference>
<dbReference type="InterPro" id="IPR015915">
    <property type="entry name" value="Kelch-typ_b-propeller"/>
</dbReference>
<dbReference type="Gene3D" id="2.120.10.80">
    <property type="entry name" value="Kelch-type beta propeller"/>
    <property type="match status" value="1"/>
</dbReference>